<accession>A0A9X2ULW7</accession>
<dbReference type="EMBL" id="JANUBF010000016">
    <property type="protein sequence ID" value="MCS4037266.1"/>
    <property type="molecule type" value="Genomic_DNA"/>
</dbReference>
<evidence type="ECO:0000313" key="3">
    <source>
        <dbReference type="Proteomes" id="UP001155040"/>
    </source>
</evidence>
<proteinExistence type="predicted"/>
<dbReference type="AlphaFoldDB" id="A0A9X2ULW7"/>
<name>A0A9X2ULW7_9BACT</name>
<feature type="compositionally biased region" description="Basic residues" evidence="1">
    <location>
        <begin position="86"/>
        <end position="98"/>
    </location>
</feature>
<evidence type="ECO:0000313" key="2">
    <source>
        <dbReference type="EMBL" id="MCS4037266.1"/>
    </source>
</evidence>
<feature type="region of interest" description="Disordered" evidence="1">
    <location>
        <begin position="85"/>
        <end position="107"/>
    </location>
</feature>
<protein>
    <submittedName>
        <fullName evidence="2">Uncharacterized protein</fullName>
    </submittedName>
</protein>
<reference evidence="2" key="1">
    <citation type="submission" date="2022-08" db="EMBL/GenBank/DDBJ databases">
        <title>Genomic Encyclopedia of Type Strains, Phase V (KMG-V): Genome sequencing to study the core and pangenomes of soil and plant-associated prokaryotes.</title>
        <authorList>
            <person name="Whitman W."/>
        </authorList>
    </citation>
    <scope>NUCLEOTIDE SEQUENCE</scope>
    <source>
        <strain evidence="2">SP3012</strain>
    </source>
</reference>
<feature type="region of interest" description="Disordered" evidence="1">
    <location>
        <begin position="120"/>
        <end position="149"/>
    </location>
</feature>
<gene>
    <name evidence="2" type="ORF">GGQ01_002346</name>
</gene>
<evidence type="ECO:0000256" key="1">
    <source>
        <dbReference type="SAM" id="MobiDB-lite"/>
    </source>
</evidence>
<organism evidence="2 3">
    <name type="scientific">Salinibacter ruber</name>
    <dbReference type="NCBI Taxonomy" id="146919"/>
    <lineage>
        <taxon>Bacteria</taxon>
        <taxon>Pseudomonadati</taxon>
        <taxon>Rhodothermota</taxon>
        <taxon>Rhodothermia</taxon>
        <taxon>Rhodothermales</taxon>
        <taxon>Salinibacteraceae</taxon>
        <taxon>Salinibacter</taxon>
    </lineage>
</organism>
<feature type="region of interest" description="Disordered" evidence="1">
    <location>
        <begin position="1"/>
        <end position="54"/>
    </location>
</feature>
<feature type="compositionally biased region" description="Pro residues" evidence="1">
    <location>
        <begin position="36"/>
        <end position="45"/>
    </location>
</feature>
<dbReference type="Proteomes" id="UP001155040">
    <property type="component" value="Unassembled WGS sequence"/>
</dbReference>
<comment type="caution">
    <text evidence="2">The sequence shown here is derived from an EMBL/GenBank/DDBJ whole genome shotgun (WGS) entry which is preliminary data.</text>
</comment>
<sequence>MNVHSGNPCGGTSFPHPPDFTGFPIASHNPFGKFPPGGPLRPDPPSSAVGPQEEMPPVQHIAASAGGLALILQARQHPLRCPLQIGKRKAQSGQRRRNAGSTGAKAATWARASFRANRNACHRTGRPGPSAPRVPGRDPCPRTRRRWGQGGIRSSSWLTASAGCCTITTILPTPGPLFLIANAGSDWTVMAAETALRDQERGVTLLLGPGRKGRSWDDVRQNGHRPGIDTRIWGRTPPAPRT</sequence>
<feature type="region of interest" description="Disordered" evidence="1">
    <location>
        <begin position="206"/>
        <end position="242"/>
    </location>
</feature>